<feature type="chain" id="PRO_5035797220" evidence="1">
    <location>
        <begin position="20"/>
        <end position="152"/>
    </location>
</feature>
<feature type="signal peptide" evidence="1">
    <location>
        <begin position="1"/>
        <end position="19"/>
    </location>
</feature>
<accession>A0A8S9ZEJ4</accession>
<keyword evidence="3" id="KW-1185">Reference proteome</keyword>
<sequence>MNINQLLIFIIPFCQLISSNQFLKENTIKNIEEREEIGSFPTLLQLADREAFKPSFGSDLFISSSIPSAQKRTMRNALIRFGRSPRSATLRSAMVRFGKRSDNLLNNSILLENKRTSAPQPFVRFGRSFPSIPNSYKEQFNTPWWTERFAFL</sequence>
<dbReference type="AlphaFoldDB" id="A0A8S9ZEJ4"/>
<keyword evidence="1" id="KW-0732">Signal</keyword>
<dbReference type="OrthoDB" id="5847731at2759"/>
<evidence type="ECO:0000313" key="3">
    <source>
        <dbReference type="Proteomes" id="UP000605970"/>
    </source>
</evidence>
<proteinExistence type="predicted"/>
<protein>
    <submittedName>
        <fullName evidence="2">FLP11</fullName>
    </submittedName>
</protein>
<gene>
    <name evidence="2" type="ORF">Mgra_00008884</name>
</gene>
<evidence type="ECO:0000256" key="1">
    <source>
        <dbReference type="SAM" id="SignalP"/>
    </source>
</evidence>
<dbReference type="Proteomes" id="UP000605970">
    <property type="component" value="Unassembled WGS sequence"/>
</dbReference>
<dbReference type="EMBL" id="JABEBT010000127">
    <property type="protein sequence ID" value="KAF7630871.1"/>
    <property type="molecule type" value="Genomic_DNA"/>
</dbReference>
<comment type="caution">
    <text evidence="2">The sequence shown here is derived from an EMBL/GenBank/DDBJ whole genome shotgun (WGS) entry which is preliminary data.</text>
</comment>
<name>A0A8S9ZEJ4_9BILA</name>
<reference evidence="2" key="1">
    <citation type="journal article" date="2020" name="Ecol. Evol.">
        <title>Genome structure and content of the rice root-knot nematode (Meloidogyne graminicola).</title>
        <authorList>
            <person name="Phan N.T."/>
            <person name="Danchin E.G.J."/>
            <person name="Klopp C."/>
            <person name="Perfus-Barbeoch L."/>
            <person name="Kozlowski D.K."/>
            <person name="Koutsovoulos G.D."/>
            <person name="Lopez-Roques C."/>
            <person name="Bouchez O."/>
            <person name="Zahm M."/>
            <person name="Besnard G."/>
            <person name="Bellafiore S."/>
        </authorList>
    </citation>
    <scope>NUCLEOTIDE SEQUENCE</scope>
    <source>
        <strain evidence="2">VN-18</strain>
    </source>
</reference>
<evidence type="ECO:0000313" key="2">
    <source>
        <dbReference type="EMBL" id="KAF7630871.1"/>
    </source>
</evidence>
<organism evidence="2 3">
    <name type="scientific">Meloidogyne graminicola</name>
    <dbReference type="NCBI Taxonomy" id="189291"/>
    <lineage>
        <taxon>Eukaryota</taxon>
        <taxon>Metazoa</taxon>
        <taxon>Ecdysozoa</taxon>
        <taxon>Nematoda</taxon>
        <taxon>Chromadorea</taxon>
        <taxon>Rhabditida</taxon>
        <taxon>Tylenchina</taxon>
        <taxon>Tylenchomorpha</taxon>
        <taxon>Tylenchoidea</taxon>
        <taxon>Meloidogynidae</taxon>
        <taxon>Meloidogyninae</taxon>
        <taxon>Meloidogyne</taxon>
    </lineage>
</organism>